<name>D7T557_VITVI</name>
<evidence type="ECO:0000313" key="2">
    <source>
        <dbReference type="Proteomes" id="UP000009183"/>
    </source>
</evidence>
<keyword evidence="2" id="KW-1185">Reference proteome</keyword>
<dbReference type="Proteomes" id="UP000009183">
    <property type="component" value="Chromosome 16"/>
</dbReference>
<dbReference type="GO" id="GO:1901135">
    <property type="term" value="P:carbohydrate derivative metabolic process"/>
    <property type="evidence" value="ECO:0007669"/>
    <property type="project" value="InterPro"/>
</dbReference>
<dbReference type="InParanoid" id="D7T557"/>
<organism evidence="1 2">
    <name type="scientific">Vitis vinifera</name>
    <name type="common">Grape</name>
    <dbReference type="NCBI Taxonomy" id="29760"/>
    <lineage>
        <taxon>Eukaryota</taxon>
        <taxon>Viridiplantae</taxon>
        <taxon>Streptophyta</taxon>
        <taxon>Embryophyta</taxon>
        <taxon>Tracheophyta</taxon>
        <taxon>Spermatophyta</taxon>
        <taxon>Magnoliopsida</taxon>
        <taxon>eudicotyledons</taxon>
        <taxon>Gunneridae</taxon>
        <taxon>Pentapetalae</taxon>
        <taxon>rosids</taxon>
        <taxon>Vitales</taxon>
        <taxon>Vitaceae</taxon>
        <taxon>Viteae</taxon>
        <taxon>Vitis</taxon>
    </lineage>
</organism>
<dbReference type="SUPFAM" id="SSF53697">
    <property type="entry name" value="SIS domain"/>
    <property type="match status" value="1"/>
</dbReference>
<dbReference type="GO" id="GO:0097367">
    <property type="term" value="F:carbohydrate derivative binding"/>
    <property type="evidence" value="ECO:0007669"/>
    <property type="project" value="InterPro"/>
</dbReference>
<gene>
    <name evidence="1" type="ordered locus">VIT_16s0115g00040</name>
</gene>
<dbReference type="AlphaFoldDB" id="D7T557"/>
<reference evidence="2" key="1">
    <citation type="journal article" date="2007" name="Nature">
        <title>The grapevine genome sequence suggests ancestral hexaploidization in major angiosperm phyla.</title>
        <authorList>
            <consortium name="The French-Italian Public Consortium for Grapevine Genome Characterization."/>
            <person name="Jaillon O."/>
            <person name="Aury J.-M."/>
            <person name="Noel B."/>
            <person name="Policriti A."/>
            <person name="Clepet C."/>
            <person name="Casagrande A."/>
            <person name="Choisne N."/>
            <person name="Aubourg S."/>
            <person name="Vitulo N."/>
            <person name="Jubin C."/>
            <person name="Vezzi A."/>
            <person name="Legeai F."/>
            <person name="Hugueney P."/>
            <person name="Dasilva C."/>
            <person name="Horner D."/>
            <person name="Mica E."/>
            <person name="Jublot D."/>
            <person name="Poulain J."/>
            <person name="Bruyere C."/>
            <person name="Billault A."/>
            <person name="Segurens B."/>
            <person name="Gouyvenoux M."/>
            <person name="Ugarte E."/>
            <person name="Cattonaro F."/>
            <person name="Anthouard V."/>
            <person name="Vico V."/>
            <person name="Del Fabbro C."/>
            <person name="Alaux M."/>
            <person name="Di Gaspero G."/>
            <person name="Dumas V."/>
            <person name="Felice N."/>
            <person name="Paillard S."/>
            <person name="Juman I."/>
            <person name="Moroldo M."/>
            <person name="Scalabrin S."/>
            <person name="Canaguier A."/>
            <person name="Le Clainche I."/>
            <person name="Malacrida G."/>
            <person name="Durand E."/>
            <person name="Pesole G."/>
            <person name="Laucou V."/>
            <person name="Chatelet P."/>
            <person name="Merdinoglu D."/>
            <person name="Delledonne M."/>
            <person name="Pezzotti M."/>
            <person name="Lecharny A."/>
            <person name="Scarpelli C."/>
            <person name="Artiguenave F."/>
            <person name="Pe M.E."/>
            <person name="Valle G."/>
            <person name="Morgante M."/>
            <person name="Caboche M."/>
            <person name="Adam-Blondon A.-F."/>
            <person name="Weissenbach J."/>
            <person name="Quetier F."/>
            <person name="Wincker P."/>
        </authorList>
    </citation>
    <scope>NUCLEOTIDE SEQUENCE [LARGE SCALE GENOMIC DNA]</scope>
    <source>
        <strain evidence="2">cv. Pinot noir / PN40024</strain>
    </source>
</reference>
<evidence type="ECO:0000313" key="1">
    <source>
        <dbReference type="EMBL" id="CBI25639.3"/>
    </source>
</evidence>
<sequence length="48" mass="5327">MSAASLLPTALQGIDIREMLASASWMDEANRTTVDMVILPYKDNLLFI</sequence>
<dbReference type="HOGENOM" id="CLU_3161025_0_0_1"/>
<dbReference type="InterPro" id="IPR046348">
    <property type="entry name" value="SIS_dom_sf"/>
</dbReference>
<dbReference type="STRING" id="29760.D7T557"/>
<protein>
    <submittedName>
        <fullName evidence="1">Uncharacterized protein</fullName>
    </submittedName>
</protein>
<dbReference type="PaxDb" id="29760-VIT_16s0115g00040.t01"/>
<dbReference type="EMBL" id="FN595518">
    <property type="protein sequence ID" value="CBI25639.3"/>
    <property type="molecule type" value="Genomic_DNA"/>
</dbReference>
<proteinExistence type="predicted"/>
<accession>D7T557</accession>